<protein>
    <submittedName>
        <fullName evidence="1">Thiamine biosynthesis protein ThiF</fullName>
    </submittedName>
</protein>
<proteinExistence type="predicted"/>
<sequence length="81" mass="8901">MIAGFEDKLACEGIVGDGCGGGRVFYIDAQTLYAYDPITKESTKLLDKVIDAKSISKKACIITIECKDETIRFDLSLLHKI</sequence>
<dbReference type="KEGG" id="sulg:FJR48_08435"/>
<reference evidence="1 2" key="1">
    <citation type="submission" date="2019-09" db="EMBL/GenBank/DDBJ databases">
        <title>Sulfurimonas gotlandica sp. nov., a chemoautotrophic and psychrotolerant epsilonproteobacterium isolated from a pelagic redoxcline, and an emended description of the genus Sulfurimonas.</title>
        <authorList>
            <person name="Wang S."/>
            <person name="Jiang L."/>
            <person name="Shao S."/>
        </authorList>
    </citation>
    <scope>NUCLEOTIDE SEQUENCE [LARGE SCALE GENOMIC DNA]</scope>
    <source>
        <strain evidence="1 2">GYSZ_1</strain>
    </source>
</reference>
<name>A0A5P8P274_9BACT</name>
<gene>
    <name evidence="1" type="ORF">FJR48_08435</name>
</gene>
<dbReference type="AlphaFoldDB" id="A0A5P8P274"/>
<accession>A0A5P8P274</accession>
<evidence type="ECO:0000313" key="1">
    <source>
        <dbReference type="EMBL" id="QFR49756.1"/>
    </source>
</evidence>
<dbReference type="Proteomes" id="UP000326944">
    <property type="component" value="Chromosome"/>
</dbReference>
<dbReference type="OrthoDB" id="5334943at2"/>
<organism evidence="1 2">
    <name type="scientific">Sulfurimonas lithotrophica</name>
    <dbReference type="NCBI Taxonomy" id="2590022"/>
    <lineage>
        <taxon>Bacteria</taxon>
        <taxon>Pseudomonadati</taxon>
        <taxon>Campylobacterota</taxon>
        <taxon>Epsilonproteobacteria</taxon>
        <taxon>Campylobacterales</taxon>
        <taxon>Sulfurimonadaceae</taxon>
        <taxon>Sulfurimonas</taxon>
    </lineage>
</organism>
<evidence type="ECO:0000313" key="2">
    <source>
        <dbReference type="Proteomes" id="UP000326944"/>
    </source>
</evidence>
<dbReference type="RefSeq" id="WP_152307703.1">
    <property type="nucleotide sequence ID" value="NZ_CP043617.1"/>
</dbReference>
<dbReference type="EMBL" id="CP043617">
    <property type="protein sequence ID" value="QFR49756.1"/>
    <property type="molecule type" value="Genomic_DNA"/>
</dbReference>
<keyword evidence="2" id="KW-1185">Reference proteome</keyword>